<evidence type="ECO:0000313" key="4">
    <source>
        <dbReference type="Proteomes" id="UP000316196"/>
    </source>
</evidence>
<gene>
    <name evidence="3" type="ORF">FB460_1565</name>
</gene>
<dbReference type="AlphaFoldDB" id="A0A542ZBK8"/>
<protein>
    <submittedName>
        <fullName evidence="3">Uncharacterized protein</fullName>
    </submittedName>
</protein>
<dbReference type="EMBL" id="VFOR01000002">
    <property type="protein sequence ID" value="TQL57724.1"/>
    <property type="molecule type" value="Genomic_DNA"/>
</dbReference>
<accession>A0A542ZBK8</accession>
<sequence length="216" mass="23109">MDAWQWTLAAAVALSVGAIVCVMMLRRPGTSNPASLAPDDGATLTEKSGTPKALTPEHGIGAAPSPPSADGQRRADELTDDEAEGIAAPWATTDFANDGRRIVLEDVRVLVCADPIRSEAELVGPLGRAQLEGRPLVVVTPEIDDQACRMLIMNHRTGTAAALCVLADDPDLTRIAERVGITEHSTVTDRQADYCPAEHWGEADLWVSDKRHTWIG</sequence>
<dbReference type="OrthoDB" id="3729402at2"/>
<keyword evidence="2" id="KW-0472">Membrane</keyword>
<dbReference type="SUPFAM" id="SSF52029">
    <property type="entry name" value="GroEL apical domain-like"/>
    <property type="match status" value="1"/>
</dbReference>
<keyword evidence="2" id="KW-1133">Transmembrane helix</keyword>
<organism evidence="3 4">
    <name type="scientific">Propioniferax innocua</name>
    <dbReference type="NCBI Taxonomy" id="1753"/>
    <lineage>
        <taxon>Bacteria</taxon>
        <taxon>Bacillati</taxon>
        <taxon>Actinomycetota</taxon>
        <taxon>Actinomycetes</taxon>
        <taxon>Propionibacteriales</taxon>
        <taxon>Propionibacteriaceae</taxon>
        <taxon>Propioniferax</taxon>
    </lineage>
</organism>
<evidence type="ECO:0000256" key="2">
    <source>
        <dbReference type="SAM" id="Phobius"/>
    </source>
</evidence>
<proteinExistence type="predicted"/>
<dbReference type="InterPro" id="IPR027409">
    <property type="entry name" value="GroEL-like_apical_dom_sf"/>
</dbReference>
<reference evidence="3 4" key="1">
    <citation type="submission" date="2019-06" db="EMBL/GenBank/DDBJ databases">
        <title>Sequencing the genomes of 1000 actinobacteria strains.</title>
        <authorList>
            <person name="Klenk H.-P."/>
        </authorList>
    </citation>
    <scope>NUCLEOTIDE SEQUENCE [LARGE SCALE GENOMIC DNA]</scope>
    <source>
        <strain evidence="3 4">DSM 8251</strain>
    </source>
</reference>
<name>A0A542ZBK8_9ACTN</name>
<dbReference type="Proteomes" id="UP000316196">
    <property type="component" value="Unassembled WGS sequence"/>
</dbReference>
<feature type="region of interest" description="Disordered" evidence="1">
    <location>
        <begin position="31"/>
        <end position="90"/>
    </location>
</feature>
<evidence type="ECO:0000313" key="3">
    <source>
        <dbReference type="EMBL" id="TQL57724.1"/>
    </source>
</evidence>
<feature type="transmembrane region" description="Helical" evidence="2">
    <location>
        <begin position="6"/>
        <end position="25"/>
    </location>
</feature>
<dbReference type="RefSeq" id="WP_142093571.1">
    <property type="nucleotide sequence ID" value="NZ_BAAAMD010000003.1"/>
</dbReference>
<keyword evidence="2" id="KW-0812">Transmembrane</keyword>
<dbReference type="Gene3D" id="3.50.7.10">
    <property type="entry name" value="GroEL"/>
    <property type="match status" value="1"/>
</dbReference>
<comment type="caution">
    <text evidence="3">The sequence shown here is derived from an EMBL/GenBank/DDBJ whole genome shotgun (WGS) entry which is preliminary data.</text>
</comment>
<keyword evidence="4" id="KW-1185">Reference proteome</keyword>
<evidence type="ECO:0000256" key="1">
    <source>
        <dbReference type="SAM" id="MobiDB-lite"/>
    </source>
</evidence>